<dbReference type="PANTHER" id="PTHR30160">
    <property type="entry name" value="TETRAACYLDISACCHARIDE 4'-KINASE-RELATED"/>
    <property type="match status" value="1"/>
</dbReference>
<accession>A0A0E3V8C0</accession>
<dbReference type="OrthoDB" id="9772349at2"/>
<reference evidence="3 4" key="1">
    <citation type="journal article" date="2014" name="Curr. Microbiol.">
        <title>Spirosoma radiotolerans sp. nov., a gamma-radiation-resistant bacterium isolated from gamma ray-irradiated soil.</title>
        <authorList>
            <person name="Lee J.J."/>
            <person name="Srinivasan S."/>
            <person name="Lim S."/>
            <person name="Joe M."/>
            <person name="Im S."/>
            <person name="Bae S.I."/>
            <person name="Park K.R."/>
            <person name="Han J.H."/>
            <person name="Park S.H."/>
            <person name="Joo B.M."/>
            <person name="Park S.J."/>
            <person name="Kim M.K."/>
        </authorList>
    </citation>
    <scope>NUCLEOTIDE SEQUENCE [LARGE SCALE GENOMIC DNA]</scope>
    <source>
        <strain evidence="3 4">DG5A</strain>
    </source>
</reference>
<dbReference type="RefSeq" id="WP_046574999.1">
    <property type="nucleotide sequence ID" value="NZ_CP010429.1"/>
</dbReference>
<dbReference type="InterPro" id="IPR051199">
    <property type="entry name" value="LPS_LOS_Heptosyltrfase"/>
</dbReference>
<dbReference type="AlphaFoldDB" id="A0A0E3V8C0"/>
<dbReference type="GO" id="GO:0009244">
    <property type="term" value="P:lipopolysaccharide core region biosynthetic process"/>
    <property type="evidence" value="ECO:0007669"/>
    <property type="project" value="TreeGrafter"/>
</dbReference>
<dbReference type="HOGENOM" id="CLU_675991_0_0_10"/>
<dbReference type="GO" id="GO:0005829">
    <property type="term" value="C:cytosol"/>
    <property type="evidence" value="ECO:0007669"/>
    <property type="project" value="TreeGrafter"/>
</dbReference>
<proteinExistence type="predicted"/>
<dbReference type="Gene3D" id="3.40.50.2000">
    <property type="entry name" value="Glycogen Phosphorylase B"/>
    <property type="match status" value="2"/>
</dbReference>
<evidence type="ECO:0000256" key="1">
    <source>
        <dbReference type="ARBA" id="ARBA00022676"/>
    </source>
</evidence>
<dbReference type="PATRIC" id="fig|1379870.5.peg.3470"/>
<evidence type="ECO:0000256" key="2">
    <source>
        <dbReference type="ARBA" id="ARBA00022679"/>
    </source>
</evidence>
<evidence type="ECO:0000313" key="4">
    <source>
        <dbReference type="Proteomes" id="UP000033054"/>
    </source>
</evidence>
<dbReference type="CDD" id="cd03789">
    <property type="entry name" value="GT9_LPS_heptosyltransferase"/>
    <property type="match status" value="1"/>
</dbReference>
<dbReference type="KEGG" id="srd:SD10_15970"/>
<dbReference type="InterPro" id="IPR002201">
    <property type="entry name" value="Glyco_trans_9"/>
</dbReference>
<dbReference type="SUPFAM" id="SSF53756">
    <property type="entry name" value="UDP-Glycosyltransferase/glycogen phosphorylase"/>
    <property type="match status" value="1"/>
</dbReference>
<gene>
    <name evidence="3" type="ORF">SD10_15970</name>
</gene>
<keyword evidence="2 3" id="KW-0808">Transferase</keyword>
<dbReference type="GO" id="GO:0008713">
    <property type="term" value="F:ADP-heptose-lipopolysaccharide heptosyltransferase activity"/>
    <property type="evidence" value="ECO:0007669"/>
    <property type="project" value="TreeGrafter"/>
</dbReference>
<evidence type="ECO:0000313" key="3">
    <source>
        <dbReference type="EMBL" id="AKD56171.1"/>
    </source>
</evidence>
<protein>
    <submittedName>
        <fullName evidence="3">ADP-heptose--LPS heptosyltransferase</fullName>
    </submittedName>
</protein>
<dbReference type="PANTHER" id="PTHR30160:SF1">
    <property type="entry name" value="LIPOPOLYSACCHARIDE 1,2-N-ACETYLGLUCOSAMINETRANSFERASE-RELATED"/>
    <property type="match status" value="1"/>
</dbReference>
<sequence length="407" mass="46548">MPGKVRKYCAPRRIAYPLQFLDLFVDLYARGRTPSGLETYDTTRPDSPSILLMTAGHLGDALVLSYTFPLIRQRYPNAQIDILAGSWCDPVWRHNPYVRRVIHLNHASTNRSSLSRMEKWQAFFGSTRSAIKSLADTVYDYSVDIRYSDSPMHFILPFLKVKRRIGFGSRGMGGLLDDEFFLPDQETNNFDLLLMLLKPMGVEGELRTVKPYFFHPVQSPHQLWSKLGQRVPESKTILICPESGSPVRMLSVDYWCQLATRLLQESPYGLVFSGQREFTTALYERVRQENPTATERLYSVVGQLTLEDLISLSEQALAAFTLDSLPMHLCCLGCPTVSFQKNGMGIQFFPIGSHPTLVIHNHDQSRMLKLDRPESTSDYVTVFDDTVLDRAMQWFRMIEKQSQAKVE</sequence>
<keyword evidence="4" id="KW-1185">Reference proteome</keyword>
<organism evidence="3 4">
    <name type="scientific">Spirosoma radiotolerans</name>
    <dbReference type="NCBI Taxonomy" id="1379870"/>
    <lineage>
        <taxon>Bacteria</taxon>
        <taxon>Pseudomonadati</taxon>
        <taxon>Bacteroidota</taxon>
        <taxon>Cytophagia</taxon>
        <taxon>Cytophagales</taxon>
        <taxon>Cytophagaceae</taxon>
        <taxon>Spirosoma</taxon>
    </lineage>
</organism>
<keyword evidence="1" id="KW-0328">Glycosyltransferase</keyword>
<name>A0A0E3V8C0_9BACT</name>
<dbReference type="EMBL" id="CP010429">
    <property type="protein sequence ID" value="AKD56171.1"/>
    <property type="molecule type" value="Genomic_DNA"/>
</dbReference>
<dbReference type="Pfam" id="PF01075">
    <property type="entry name" value="Glyco_transf_9"/>
    <property type="match status" value="1"/>
</dbReference>
<dbReference type="Proteomes" id="UP000033054">
    <property type="component" value="Chromosome"/>
</dbReference>
<dbReference type="STRING" id="1379870.SD10_15970"/>